<gene>
    <name evidence="1" type="ORF">MW046_09515</name>
</gene>
<dbReference type="KEGG" id="haad:MW046_09515"/>
<keyword evidence="2" id="KW-1185">Reference proteome</keyword>
<protein>
    <submittedName>
        <fullName evidence="1">Uncharacterized protein</fullName>
    </submittedName>
</protein>
<accession>A0A8U0A044</accession>
<evidence type="ECO:0000313" key="1">
    <source>
        <dbReference type="EMBL" id="UPM42196.1"/>
    </source>
</evidence>
<dbReference type="GeneID" id="71928284"/>
<dbReference type="EMBL" id="CP096019">
    <property type="protein sequence ID" value="UPM42196.1"/>
    <property type="molecule type" value="Genomic_DNA"/>
</dbReference>
<name>A0A8U0A044_9EURY</name>
<evidence type="ECO:0000313" key="2">
    <source>
        <dbReference type="Proteomes" id="UP000831768"/>
    </source>
</evidence>
<reference evidence="1" key="1">
    <citation type="submission" date="2022-04" db="EMBL/GenBank/DDBJ databases">
        <title>Halocatena sp. nov., isolated from a salt lake.</title>
        <authorList>
            <person name="Cui H.-L."/>
        </authorList>
    </citation>
    <scope>NUCLEOTIDE SEQUENCE</scope>
    <source>
        <strain evidence="1">AD-1</strain>
    </source>
</reference>
<proteinExistence type="predicted"/>
<sequence length="57" mass="6006">MISLTPNGMGLPDAEIGFVVGNLFSQSERDLAGIEEAACGLCCQTHGVWLLPRTQAS</sequence>
<dbReference type="Proteomes" id="UP000831768">
    <property type="component" value="Chromosome"/>
</dbReference>
<dbReference type="RefSeq" id="WP_247992871.1">
    <property type="nucleotide sequence ID" value="NZ_CP096019.1"/>
</dbReference>
<dbReference type="AlphaFoldDB" id="A0A8U0A044"/>
<organism evidence="1 2">
    <name type="scientific">Halocatena salina</name>
    <dbReference type="NCBI Taxonomy" id="2934340"/>
    <lineage>
        <taxon>Archaea</taxon>
        <taxon>Methanobacteriati</taxon>
        <taxon>Methanobacteriota</taxon>
        <taxon>Stenosarchaea group</taxon>
        <taxon>Halobacteria</taxon>
        <taxon>Halobacteriales</taxon>
        <taxon>Natronomonadaceae</taxon>
        <taxon>Halocatena</taxon>
    </lineage>
</organism>